<dbReference type="SUPFAM" id="SSF55073">
    <property type="entry name" value="Nucleotide cyclase"/>
    <property type="match status" value="1"/>
</dbReference>
<organism evidence="3 4">
    <name type="scientific">Undibacterium baiyunense</name>
    <dbReference type="NCBI Taxonomy" id="2828731"/>
    <lineage>
        <taxon>Bacteria</taxon>
        <taxon>Pseudomonadati</taxon>
        <taxon>Pseudomonadota</taxon>
        <taxon>Betaproteobacteria</taxon>
        <taxon>Burkholderiales</taxon>
        <taxon>Oxalobacteraceae</taxon>
        <taxon>Undibacterium</taxon>
    </lineage>
</organism>
<dbReference type="NCBIfam" id="TIGR00254">
    <property type="entry name" value="GGDEF"/>
    <property type="match status" value="1"/>
</dbReference>
<evidence type="ECO:0000313" key="4">
    <source>
        <dbReference type="Proteomes" id="UP000680158"/>
    </source>
</evidence>
<dbReference type="EMBL" id="JAGSPM010000001">
    <property type="protein sequence ID" value="MBR7745296.1"/>
    <property type="molecule type" value="Genomic_DNA"/>
</dbReference>
<evidence type="ECO:0000313" key="3">
    <source>
        <dbReference type="EMBL" id="MBR7745296.1"/>
    </source>
</evidence>
<proteinExistence type="predicted"/>
<accession>A0A941I2F5</accession>
<dbReference type="InterPro" id="IPR000160">
    <property type="entry name" value="GGDEF_dom"/>
</dbReference>
<dbReference type="SMART" id="SM00267">
    <property type="entry name" value="GGDEF"/>
    <property type="match status" value="1"/>
</dbReference>
<dbReference type="InterPro" id="IPR043128">
    <property type="entry name" value="Rev_trsase/Diguanyl_cyclase"/>
</dbReference>
<dbReference type="InterPro" id="IPR050469">
    <property type="entry name" value="Diguanylate_Cyclase"/>
</dbReference>
<keyword evidence="4" id="KW-1185">Reference proteome</keyword>
<dbReference type="SUPFAM" id="SSF55781">
    <property type="entry name" value="GAF domain-like"/>
    <property type="match status" value="1"/>
</dbReference>
<sequence>MVTSATGVSRMELMLDDAGLSRVDPSKYEAKIARFERLGIRLFGVANCIVSFGNLRERFNRSEQAMVTIEAAFCEHLGFSEEIRVFTNLNFEEEYAEHPSVKGEPHIVFCAQHPVFDANDQCVGCIYLIDYTEREFDDESRLLLADLAVMVERELVMGALRVQHGELIKQIRNLKRDALLDPVLGMWNRAAITRSLGLELDRCLKAEKPVSLIYISINQYQSLKEQHGSSVSDTFLLKVASRMRSCIRPFDALGRFEVDAFLIVLPGASNLVAAAVAERIRLAVISRPEMLNDQNIEIEISMGIASTSVFPNVAPEALVAHAEKALLAARRLESNLIVQAEADQLDILL</sequence>
<dbReference type="RefSeq" id="WP_212682742.1">
    <property type="nucleotide sequence ID" value="NZ_JAGSPM010000001.1"/>
</dbReference>
<dbReference type="GO" id="GO:0043709">
    <property type="term" value="P:cell adhesion involved in single-species biofilm formation"/>
    <property type="evidence" value="ECO:0007669"/>
    <property type="project" value="TreeGrafter"/>
</dbReference>
<dbReference type="Gene3D" id="3.30.70.270">
    <property type="match status" value="1"/>
</dbReference>
<dbReference type="GO" id="GO:0052621">
    <property type="term" value="F:diguanylate cyclase activity"/>
    <property type="evidence" value="ECO:0007669"/>
    <property type="project" value="UniProtKB-EC"/>
</dbReference>
<dbReference type="CDD" id="cd01949">
    <property type="entry name" value="GGDEF"/>
    <property type="match status" value="1"/>
</dbReference>
<dbReference type="PANTHER" id="PTHR45138">
    <property type="entry name" value="REGULATORY COMPONENTS OF SENSORY TRANSDUCTION SYSTEM"/>
    <property type="match status" value="1"/>
</dbReference>
<evidence type="ECO:0000259" key="2">
    <source>
        <dbReference type="PROSITE" id="PS50887"/>
    </source>
</evidence>
<gene>
    <name evidence="3" type="ORF">KDM92_01770</name>
</gene>
<dbReference type="Proteomes" id="UP000680158">
    <property type="component" value="Unassembled WGS sequence"/>
</dbReference>
<dbReference type="GO" id="GO:0005886">
    <property type="term" value="C:plasma membrane"/>
    <property type="evidence" value="ECO:0007669"/>
    <property type="project" value="TreeGrafter"/>
</dbReference>
<comment type="caution">
    <text evidence="3">The sequence shown here is derived from an EMBL/GenBank/DDBJ whole genome shotgun (WGS) entry which is preliminary data.</text>
</comment>
<reference evidence="3 4" key="1">
    <citation type="submission" date="2021-04" db="EMBL/GenBank/DDBJ databases">
        <title>novel species isolated from subtropical streams in China.</title>
        <authorList>
            <person name="Lu H."/>
        </authorList>
    </citation>
    <scope>NUCLEOTIDE SEQUENCE [LARGE SCALE GENOMIC DNA]</scope>
    <source>
        <strain evidence="3 4">BYS107W</strain>
    </source>
</reference>
<evidence type="ECO:0000256" key="1">
    <source>
        <dbReference type="ARBA" id="ARBA00012528"/>
    </source>
</evidence>
<dbReference type="InterPro" id="IPR029787">
    <property type="entry name" value="Nucleotide_cyclase"/>
</dbReference>
<dbReference type="EC" id="2.7.7.65" evidence="1"/>
<dbReference type="GO" id="GO:1902201">
    <property type="term" value="P:negative regulation of bacterial-type flagellum-dependent cell motility"/>
    <property type="evidence" value="ECO:0007669"/>
    <property type="project" value="TreeGrafter"/>
</dbReference>
<dbReference type="AlphaFoldDB" id="A0A941I2F5"/>
<name>A0A941I2F5_9BURK</name>
<dbReference type="PROSITE" id="PS50887">
    <property type="entry name" value="GGDEF"/>
    <property type="match status" value="1"/>
</dbReference>
<dbReference type="Pfam" id="PF00990">
    <property type="entry name" value="GGDEF"/>
    <property type="match status" value="1"/>
</dbReference>
<protein>
    <recommendedName>
        <fullName evidence="1">diguanylate cyclase</fullName>
        <ecNumber evidence="1">2.7.7.65</ecNumber>
    </recommendedName>
</protein>
<dbReference type="PANTHER" id="PTHR45138:SF24">
    <property type="entry name" value="DIGUANYLATE CYCLASE DGCC-RELATED"/>
    <property type="match status" value="1"/>
</dbReference>
<feature type="domain" description="GGDEF" evidence="2">
    <location>
        <begin position="208"/>
        <end position="342"/>
    </location>
</feature>